<dbReference type="InterPro" id="IPR041916">
    <property type="entry name" value="Anti_sigma_zinc_sf"/>
</dbReference>
<dbReference type="SUPFAM" id="SSF51182">
    <property type="entry name" value="RmlC-like cupins"/>
    <property type="match status" value="1"/>
</dbReference>
<evidence type="ECO:0000313" key="3">
    <source>
        <dbReference type="Proteomes" id="UP000838160"/>
    </source>
</evidence>
<reference evidence="2" key="1">
    <citation type="submission" date="2021-12" db="EMBL/GenBank/DDBJ databases">
        <authorList>
            <person name="Rodrigo-Torres L."/>
            <person name="Arahal R. D."/>
            <person name="Lucena T."/>
        </authorList>
    </citation>
    <scope>NUCLEOTIDE SEQUENCE</scope>
    <source>
        <strain evidence="2">CECT 8226</strain>
    </source>
</reference>
<sequence>MARHPEDTLLEAYASGEIDSAYGVAVATHIQHCRQCAEKVALLEEQLASQLSQPQVELSSEQDAELVLENMLQDIMSLDVDYSSPRKRMPVKLSVNGKQFDVPSSLAPLVGRMGEWKSYGGKVFTSAIDIDETHRVSFLYITPGVKVPQHTHKGDESTLVLHGSFSDESGEYGVGDFVHENGETEHSPCTSEQQDCLCLSILTQPMVFTQGVARVFNMFGKGMYP</sequence>
<dbReference type="InterPro" id="IPR011051">
    <property type="entry name" value="RmlC_Cupin_sf"/>
</dbReference>
<name>A0ABN8DJ03_9VIBR</name>
<dbReference type="Gene3D" id="2.60.120.10">
    <property type="entry name" value="Jelly Rolls"/>
    <property type="match status" value="1"/>
</dbReference>
<dbReference type="CDD" id="cd20301">
    <property type="entry name" value="cupin_ChrR"/>
    <property type="match status" value="1"/>
</dbReference>
<comment type="caution">
    <text evidence="2">The sequence shown here is derived from an EMBL/GenBank/DDBJ whole genome shotgun (WGS) entry which is preliminary data.</text>
</comment>
<dbReference type="InterPro" id="IPR025979">
    <property type="entry name" value="ChrR-like_cupin_dom"/>
</dbReference>
<dbReference type="NCBIfam" id="TIGR02451">
    <property type="entry name" value="anti_sig_ChrR"/>
    <property type="match status" value="1"/>
</dbReference>
<dbReference type="EMBL" id="CAKLCM010000002">
    <property type="protein sequence ID" value="CAH0526726.1"/>
    <property type="molecule type" value="Genomic_DNA"/>
</dbReference>
<dbReference type="Proteomes" id="UP000838160">
    <property type="component" value="Unassembled WGS sequence"/>
</dbReference>
<feature type="domain" description="ChrR-like cupin" evidence="1">
    <location>
        <begin position="131"/>
        <end position="200"/>
    </location>
</feature>
<evidence type="ECO:0000259" key="1">
    <source>
        <dbReference type="Pfam" id="PF12973"/>
    </source>
</evidence>
<dbReference type="RefSeq" id="WP_237484976.1">
    <property type="nucleotide sequence ID" value="NZ_CAKLCM010000002.1"/>
</dbReference>
<gene>
    <name evidence="2" type="primary">chrR</name>
    <name evidence="2" type="ORF">VHP8226_02098</name>
</gene>
<accession>A0ABN8DJ03</accession>
<dbReference type="InterPro" id="IPR012807">
    <property type="entry name" value="Anti-sigma_ChrR"/>
</dbReference>
<dbReference type="Gene3D" id="1.10.10.1320">
    <property type="entry name" value="Anti-sigma factor, zinc-finger domain"/>
    <property type="match status" value="1"/>
</dbReference>
<dbReference type="InterPro" id="IPR014710">
    <property type="entry name" value="RmlC-like_jellyroll"/>
</dbReference>
<organism evidence="2 3">
    <name type="scientific">Vibrio hippocampi</name>
    <dbReference type="NCBI Taxonomy" id="654686"/>
    <lineage>
        <taxon>Bacteria</taxon>
        <taxon>Pseudomonadati</taxon>
        <taxon>Pseudomonadota</taxon>
        <taxon>Gammaproteobacteria</taxon>
        <taxon>Vibrionales</taxon>
        <taxon>Vibrionaceae</taxon>
        <taxon>Vibrio</taxon>
    </lineage>
</organism>
<evidence type="ECO:0000313" key="2">
    <source>
        <dbReference type="EMBL" id="CAH0526726.1"/>
    </source>
</evidence>
<dbReference type="Pfam" id="PF12973">
    <property type="entry name" value="Cupin_7"/>
    <property type="match status" value="1"/>
</dbReference>
<protein>
    <submittedName>
        <fullName evidence="2">Anti-sigma-E factor ChrR</fullName>
    </submittedName>
</protein>
<proteinExistence type="predicted"/>
<keyword evidence="3" id="KW-1185">Reference proteome</keyword>